<dbReference type="OrthoDB" id="7340239at2"/>
<evidence type="ECO:0000313" key="3">
    <source>
        <dbReference type="Proteomes" id="UP000283255"/>
    </source>
</evidence>
<evidence type="ECO:0000313" key="2">
    <source>
        <dbReference type="EMBL" id="RJG40073.1"/>
    </source>
</evidence>
<accession>A0A418YAT2</accession>
<name>A0A418YAT2_9GAMM</name>
<protein>
    <submittedName>
        <fullName evidence="2">DUF1311 domain-containing protein</fullName>
    </submittedName>
</protein>
<reference evidence="2 3" key="2">
    <citation type="submission" date="2019-01" db="EMBL/GenBank/DDBJ databases">
        <title>Motilimonas pumilus sp. nov., isolated from the gut of sea cucumber (Apostichopus japonicus).</title>
        <authorList>
            <person name="Wang F.-Q."/>
            <person name="Ren L.-H."/>
            <person name="Lin Y.-W."/>
            <person name="Sun G.-H."/>
            <person name="Du Z.-J."/>
            <person name="Zhao J.-X."/>
            <person name="Liu X.-J."/>
            <person name="Liu L.-J."/>
        </authorList>
    </citation>
    <scope>NUCLEOTIDE SEQUENCE [LARGE SCALE GENOMIC DNA]</scope>
    <source>
        <strain evidence="2 3">PLHSC7-2</strain>
    </source>
</reference>
<dbReference type="Pfam" id="PF07007">
    <property type="entry name" value="LprI"/>
    <property type="match status" value="1"/>
</dbReference>
<dbReference type="Proteomes" id="UP000283255">
    <property type="component" value="Unassembled WGS sequence"/>
</dbReference>
<dbReference type="EMBL" id="QZCH01000030">
    <property type="protein sequence ID" value="RJG40073.1"/>
    <property type="molecule type" value="Genomic_DNA"/>
</dbReference>
<keyword evidence="3" id="KW-1185">Reference proteome</keyword>
<organism evidence="2 3">
    <name type="scientific">Motilimonas pumila</name>
    <dbReference type="NCBI Taxonomy" id="2303987"/>
    <lineage>
        <taxon>Bacteria</taxon>
        <taxon>Pseudomonadati</taxon>
        <taxon>Pseudomonadota</taxon>
        <taxon>Gammaproteobacteria</taxon>
        <taxon>Alteromonadales</taxon>
        <taxon>Alteromonadales genera incertae sedis</taxon>
        <taxon>Motilimonas</taxon>
    </lineage>
</organism>
<dbReference type="AlphaFoldDB" id="A0A418YAT2"/>
<proteinExistence type="predicted"/>
<gene>
    <name evidence="2" type="ORF">D1Z90_17480</name>
</gene>
<evidence type="ECO:0000259" key="1">
    <source>
        <dbReference type="Pfam" id="PF07007"/>
    </source>
</evidence>
<dbReference type="Gene3D" id="1.20.1270.180">
    <property type="match status" value="1"/>
</dbReference>
<dbReference type="InterPro" id="IPR009739">
    <property type="entry name" value="LprI-like_N"/>
</dbReference>
<reference evidence="2 3" key="1">
    <citation type="submission" date="2018-09" db="EMBL/GenBank/DDBJ databases">
        <authorList>
            <person name="Wang F."/>
        </authorList>
    </citation>
    <scope>NUCLEOTIDE SEQUENCE [LARGE SCALE GENOMIC DNA]</scope>
    <source>
        <strain evidence="2 3">PLHSC7-2</strain>
    </source>
</reference>
<feature type="domain" description="Lysozyme inhibitor LprI-like N-terminal" evidence="1">
    <location>
        <begin position="22"/>
        <end position="114"/>
    </location>
</feature>
<sequence>MMLGWLFTACMASAFASEEIDCDNAVNTLQINDCAGQKAELAAQEMATYLAKSKSHNSSDAELIKAIDASQQAWQTYADAHCNAVYTYWREGSIRGVMHATCMEKMIKQRTHALWSNYLTYMDSTAPVLPEPQ</sequence>
<comment type="caution">
    <text evidence="2">The sequence shown here is derived from an EMBL/GenBank/DDBJ whole genome shotgun (WGS) entry which is preliminary data.</text>
</comment>